<protein>
    <recommendedName>
        <fullName evidence="4">ABC transporter domain-containing protein</fullName>
    </recommendedName>
</protein>
<dbReference type="PROSITE" id="PS50893">
    <property type="entry name" value="ABC_TRANSPORTER_2"/>
    <property type="match status" value="1"/>
</dbReference>
<gene>
    <name evidence="5" type="ORF">CWE25_00480</name>
</gene>
<dbReference type="InterPro" id="IPR003593">
    <property type="entry name" value="AAA+_ATPase"/>
</dbReference>
<dbReference type="RefSeq" id="WP_110572109.1">
    <property type="nucleotide sequence ID" value="NZ_PIPV01000001.1"/>
</dbReference>
<proteinExistence type="predicted"/>
<organism evidence="5 6">
    <name type="scientific">Idiomarina fontislapidosi</name>
    <dbReference type="NCBI Taxonomy" id="263723"/>
    <lineage>
        <taxon>Bacteria</taxon>
        <taxon>Pseudomonadati</taxon>
        <taxon>Pseudomonadota</taxon>
        <taxon>Gammaproteobacteria</taxon>
        <taxon>Alteromonadales</taxon>
        <taxon>Idiomarinaceae</taxon>
        <taxon>Idiomarina</taxon>
    </lineage>
</organism>
<dbReference type="InterPro" id="IPR003439">
    <property type="entry name" value="ABC_transporter-like_ATP-bd"/>
</dbReference>
<keyword evidence="1" id="KW-0813">Transport</keyword>
<dbReference type="EMBL" id="PIPV01000001">
    <property type="protein sequence ID" value="RUO58113.1"/>
    <property type="molecule type" value="Genomic_DNA"/>
</dbReference>
<dbReference type="AlphaFoldDB" id="A0A432YB03"/>
<evidence type="ECO:0000313" key="6">
    <source>
        <dbReference type="Proteomes" id="UP000287330"/>
    </source>
</evidence>
<accession>A0A432YB03</accession>
<comment type="caution">
    <text evidence="5">The sequence shown here is derived from an EMBL/GenBank/DDBJ whole genome shotgun (WGS) entry which is preliminary data.</text>
</comment>
<dbReference type="PANTHER" id="PTHR42939">
    <property type="entry name" value="ABC TRANSPORTER ATP-BINDING PROTEIN ALBC-RELATED"/>
    <property type="match status" value="1"/>
</dbReference>
<keyword evidence="6" id="KW-1185">Reference proteome</keyword>
<dbReference type="SUPFAM" id="SSF52540">
    <property type="entry name" value="P-loop containing nucleoside triphosphate hydrolases"/>
    <property type="match status" value="1"/>
</dbReference>
<sequence length="195" mass="21265">MTNIELNNVSLKLGDNLILDSVTLALPEGQYQLTGKNGAGKSTFLQLLSGLIMPSSGSLNVDDRPDLVADSIQIPDNMTVTTVFSLYDKYQRCDTTQRSQLIAAFQFSDCLTATVGKLSQGNQQKLKLILALSGNGHWLLLDEPFNGLDSASVAMLNQSLAGIQRPSIVIDHSEQLTNLRPRRKLHIDNKSIVLA</sequence>
<dbReference type="GO" id="GO:0005524">
    <property type="term" value="F:ATP binding"/>
    <property type="evidence" value="ECO:0007669"/>
    <property type="project" value="UniProtKB-KW"/>
</dbReference>
<dbReference type="OrthoDB" id="5945851at2"/>
<keyword evidence="3" id="KW-0067">ATP-binding</keyword>
<feature type="domain" description="ABC transporter" evidence="4">
    <location>
        <begin position="4"/>
        <end position="195"/>
    </location>
</feature>
<evidence type="ECO:0000313" key="5">
    <source>
        <dbReference type="EMBL" id="RUO58113.1"/>
    </source>
</evidence>
<dbReference type="Proteomes" id="UP000287330">
    <property type="component" value="Unassembled WGS sequence"/>
</dbReference>
<dbReference type="PROSITE" id="PS00211">
    <property type="entry name" value="ABC_TRANSPORTER_1"/>
    <property type="match status" value="1"/>
</dbReference>
<dbReference type="Gene3D" id="3.40.50.300">
    <property type="entry name" value="P-loop containing nucleotide triphosphate hydrolases"/>
    <property type="match status" value="1"/>
</dbReference>
<dbReference type="PANTHER" id="PTHR42939:SF1">
    <property type="entry name" value="ABC TRANSPORTER ATP-BINDING PROTEIN ALBC-RELATED"/>
    <property type="match status" value="1"/>
</dbReference>
<evidence type="ECO:0000256" key="3">
    <source>
        <dbReference type="ARBA" id="ARBA00022840"/>
    </source>
</evidence>
<keyword evidence="2" id="KW-0547">Nucleotide-binding</keyword>
<reference evidence="6" key="1">
    <citation type="journal article" date="2018" name="Front. Microbiol.">
        <title>Genome-Based Analysis Reveals the Taxonomy and Diversity of the Family Idiomarinaceae.</title>
        <authorList>
            <person name="Liu Y."/>
            <person name="Lai Q."/>
            <person name="Shao Z."/>
        </authorList>
    </citation>
    <scope>NUCLEOTIDE SEQUENCE [LARGE SCALE GENOMIC DNA]</scope>
    <source>
        <strain evidence="6">F23</strain>
    </source>
</reference>
<dbReference type="SMART" id="SM00382">
    <property type="entry name" value="AAA"/>
    <property type="match status" value="1"/>
</dbReference>
<dbReference type="InterPro" id="IPR017871">
    <property type="entry name" value="ABC_transporter-like_CS"/>
</dbReference>
<evidence type="ECO:0000256" key="1">
    <source>
        <dbReference type="ARBA" id="ARBA00022448"/>
    </source>
</evidence>
<name>A0A432YB03_9GAMM</name>
<dbReference type="GO" id="GO:0016887">
    <property type="term" value="F:ATP hydrolysis activity"/>
    <property type="evidence" value="ECO:0007669"/>
    <property type="project" value="InterPro"/>
</dbReference>
<evidence type="ECO:0000259" key="4">
    <source>
        <dbReference type="PROSITE" id="PS50893"/>
    </source>
</evidence>
<dbReference type="InterPro" id="IPR027417">
    <property type="entry name" value="P-loop_NTPase"/>
</dbReference>
<dbReference type="InterPro" id="IPR051782">
    <property type="entry name" value="ABC_Transporter_VariousFunc"/>
</dbReference>
<dbReference type="Pfam" id="PF00005">
    <property type="entry name" value="ABC_tran"/>
    <property type="match status" value="1"/>
</dbReference>
<evidence type="ECO:0000256" key="2">
    <source>
        <dbReference type="ARBA" id="ARBA00022741"/>
    </source>
</evidence>